<keyword evidence="8" id="KW-1278">Translocase</keyword>
<dbReference type="CDD" id="cd03216">
    <property type="entry name" value="ABC_Carb_Monos_I"/>
    <property type="match status" value="1"/>
</dbReference>
<keyword evidence="4" id="KW-0762">Sugar transport</keyword>
<evidence type="ECO:0000259" key="10">
    <source>
        <dbReference type="PROSITE" id="PS50893"/>
    </source>
</evidence>
<dbReference type="Gene3D" id="3.40.50.300">
    <property type="entry name" value="P-loop containing nucleotide triphosphate hydrolases"/>
    <property type="match status" value="2"/>
</dbReference>
<dbReference type="GO" id="GO:0016887">
    <property type="term" value="F:ATP hydrolysis activity"/>
    <property type="evidence" value="ECO:0007669"/>
    <property type="project" value="InterPro"/>
</dbReference>
<dbReference type="AlphaFoldDB" id="A0A5D3F4J0"/>
<keyword evidence="12" id="KW-1185">Reference proteome</keyword>
<reference evidence="11 12" key="1">
    <citation type="submission" date="2019-08" db="EMBL/GenBank/DDBJ databases">
        <title>Actinomadura sp. nov. CYP1-5 isolated from mountain soil.</title>
        <authorList>
            <person name="Songsumanus A."/>
            <person name="Kuncharoen N."/>
            <person name="Kudo T."/>
            <person name="Yuki M."/>
            <person name="Igarashi Y."/>
            <person name="Tanasupawat S."/>
        </authorList>
    </citation>
    <scope>NUCLEOTIDE SEQUENCE [LARGE SCALE GENOMIC DNA]</scope>
    <source>
        <strain evidence="11 12">CYP1-5</strain>
    </source>
</reference>
<dbReference type="Proteomes" id="UP000323505">
    <property type="component" value="Unassembled WGS sequence"/>
</dbReference>
<keyword evidence="7 11" id="KW-0067">ATP-binding</keyword>
<dbReference type="PANTHER" id="PTHR43790">
    <property type="entry name" value="CARBOHYDRATE TRANSPORT ATP-BINDING PROTEIN MG119-RELATED"/>
    <property type="match status" value="1"/>
</dbReference>
<evidence type="ECO:0000313" key="12">
    <source>
        <dbReference type="Proteomes" id="UP000323505"/>
    </source>
</evidence>
<keyword evidence="5" id="KW-0677">Repeat</keyword>
<dbReference type="PANTHER" id="PTHR43790:SF3">
    <property type="entry name" value="D-ALLOSE IMPORT ATP-BINDING PROTEIN ALSA-RELATED"/>
    <property type="match status" value="1"/>
</dbReference>
<keyword evidence="3" id="KW-1003">Cell membrane</keyword>
<dbReference type="FunFam" id="3.40.50.300:FF:000127">
    <property type="entry name" value="Ribose import ATP-binding protein RbsA"/>
    <property type="match status" value="1"/>
</dbReference>
<keyword evidence="6" id="KW-0547">Nucleotide-binding</keyword>
<evidence type="ECO:0000313" key="11">
    <source>
        <dbReference type="EMBL" id="TYK42716.1"/>
    </source>
</evidence>
<keyword evidence="9" id="KW-0472">Membrane</keyword>
<comment type="caution">
    <text evidence="11">The sequence shown here is derived from an EMBL/GenBank/DDBJ whole genome shotgun (WGS) entry which is preliminary data.</text>
</comment>
<keyword evidence="2" id="KW-0813">Transport</keyword>
<organism evidence="11 12">
    <name type="scientific">Actinomadura decatromicini</name>
    <dbReference type="NCBI Taxonomy" id="2604572"/>
    <lineage>
        <taxon>Bacteria</taxon>
        <taxon>Bacillati</taxon>
        <taxon>Actinomycetota</taxon>
        <taxon>Actinomycetes</taxon>
        <taxon>Streptosporangiales</taxon>
        <taxon>Thermomonosporaceae</taxon>
        <taxon>Actinomadura</taxon>
    </lineage>
</organism>
<comment type="subcellular location">
    <subcellularLocation>
        <location evidence="1">Cell membrane</location>
        <topology evidence="1">Peripheral membrane protein</topology>
    </subcellularLocation>
</comment>
<evidence type="ECO:0000256" key="6">
    <source>
        <dbReference type="ARBA" id="ARBA00022741"/>
    </source>
</evidence>
<dbReference type="InterPro" id="IPR003439">
    <property type="entry name" value="ABC_transporter-like_ATP-bd"/>
</dbReference>
<dbReference type="EMBL" id="VSRQ01000016">
    <property type="protein sequence ID" value="TYK42716.1"/>
    <property type="molecule type" value="Genomic_DNA"/>
</dbReference>
<evidence type="ECO:0000256" key="5">
    <source>
        <dbReference type="ARBA" id="ARBA00022737"/>
    </source>
</evidence>
<dbReference type="SMART" id="SM00382">
    <property type="entry name" value="AAA"/>
    <property type="match status" value="2"/>
</dbReference>
<evidence type="ECO:0000256" key="1">
    <source>
        <dbReference type="ARBA" id="ARBA00004202"/>
    </source>
</evidence>
<evidence type="ECO:0000256" key="9">
    <source>
        <dbReference type="ARBA" id="ARBA00023136"/>
    </source>
</evidence>
<dbReference type="PROSITE" id="PS50893">
    <property type="entry name" value="ABC_TRANSPORTER_2"/>
    <property type="match status" value="2"/>
</dbReference>
<dbReference type="InterPro" id="IPR027417">
    <property type="entry name" value="P-loop_NTPase"/>
</dbReference>
<evidence type="ECO:0000256" key="8">
    <source>
        <dbReference type="ARBA" id="ARBA00022967"/>
    </source>
</evidence>
<dbReference type="PROSITE" id="PS00211">
    <property type="entry name" value="ABC_TRANSPORTER_1"/>
    <property type="match status" value="1"/>
</dbReference>
<evidence type="ECO:0000256" key="2">
    <source>
        <dbReference type="ARBA" id="ARBA00022448"/>
    </source>
</evidence>
<accession>A0A5D3F4J0</accession>
<evidence type="ECO:0000256" key="3">
    <source>
        <dbReference type="ARBA" id="ARBA00022475"/>
    </source>
</evidence>
<dbReference type="RefSeq" id="WP_148768383.1">
    <property type="nucleotide sequence ID" value="NZ_VSRQ01000016.1"/>
</dbReference>
<dbReference type="InterPro" id="IPR003593">
    <property type="entry name" value="AAA+_ATPase"/>
</dbReference>
<dbReference type="InterPro" id="IPR017871">
    <property type="entry name" value="ABC_transporter-like_CS"/>
</dbReference>
<dbReference type="GO" id="GO:0005886">
    <property type="term" value="C:plasma membrane"/>
    <property type="evidence" value="ECO:0007669"/>
    <property type="project" value="UniProtKB-SubCell"/>
</dbReference>
<evidence type="ECO:0000256" key="4">
    <source>
        <dbReference type="ARBA" id="ARBA00022597"/>
    </source>
</evidence>
<gene>
    <name evidence="11" type="ORF">FXF68_41820</name>
</gene>
<sequence length="517" mass="55217">MTAPAQSAPPTLALVNVSKSFGAVRALQDVTLELHAGEVHALAGENGAGKSTVVKTFAGVHRPDAGEVRVDGAATAFGGPADAQAAGVAVIYQEPTLFPDLSVAENIFMGRQPRTGRLFSGRGRIDRRAMHAETARLFERLGVPLDPRQAARGLSIADQQVVEIAKAISRDARVLIMDEPTAALTGQEVARLFAVTRTLREQGCAVLFISHRLEEIFELCRRVTTLRDGGFVGTDLVADLTPDDLVRRMVGRDLDALYPKQDVTPGEVALKVRRLTREGAFTDVSFDVRRGEIVALAGLVGAGRSEVARALFGVDRWDAGSVEVDGRALPPGSPTAAMAAGLALVPEDRRQQGLVMDMSIERNIGLTQLKTLRRETGRGGLISRRVERDRAADWGLRLQLKYSRLSDAVGVLSGGNQQKVVLAKWLATEPAVLIVDEPTRGIDVGTKAEVHRLLSGLAARDLAVLMISSDLPEVLGMADRVLVMHEGRLTAEIPRADATEETVMAAATGRPGSGKAA</sequence>
<dbReference type="InterPro" id="IPR050107">
    <property type="entry name" value="ABC_carbohydrate_import_ATPase"/>
</dbReference>
<protein>
    <submittedName>
        <fullName evidence="11">Sugar ABC transporter ATP-binding protein</fullName>
    </submittedName>
</protein>
<feature type="domain" description="ABC transporter" evidence="10">
    <location>
        <begin position="12"/>
        <end position="253"/>
    </location>
</feature>
<evidence type="ECO:0000256" key="7">
    <source>
        <dbReference type="ARBA" id="ARBA00022840"/>
    </source>
</evidence>
<dbReference type="SUPFAM" id="SSF52540">
    <property type="entry name" value="P-loop containing nucleoside triphosphate hydrolases"/>
    <property type="match status" value="2"/>
</dbReference>
<feature type="domain" description="ABC transporter" evidence="10">
    <location>
        <begin position="263"/>
        <end position="511"/>
    </location>
</feature>
<dbReference type="CDD" id="cd03215">
    <property type="entry name" value="ABC_Carb_Monos_II"/>
    <property type="match status" value="1"/>
</dbReference>
<proteinExistence type="predicted"/>
<dbReference type="Pfam" id="PF00005">
    <property type="entry name" value="ABC_tran"/>
    <property type="match status" value="2"/>
</dbReference>
<dbReference type="GO" id="GO:0005524">
    <property type="term" value="F:ATP binding"/>
    <property type="evidence" value="ECO:0007669"/>
    <property type="project" value="UniProtKB-KW"/>
</dbReference>
<name>A0A5D3F4J0_9ACTN</name>